<comment type="caution">
    <text evidence="1">The sequence shown here is derived from an EMBL/GenBank/DDBJ whole genome shotgun (WGS) entry which is preliminary data.</text>
</comment>
<dbReference type="OrthoDB" id="5424209at2759"/>
<sequence>MEQPSTENISLGSSLYKIGRRTNFTTGSYQALRTLHLKSHRPSDQSQSIMVVTEEAAIASKRGLRFSAEGDSGSFIFDQQTNFVGLLFAGNMEMGVAYFTPATILFEDIKTMTGALDVRLPC</sequence>
<dbReference type="SUPFAM" id="SSF50494">
    <property type="entry name" value="Trypsin-like serine proteases"/>
    <property type="match status" value="1"/>
</dbReference>
<name>A0A1B7P8A8_9EURO</name>
<dbReference type="STRING" id="1658172.A0A1B7P8A8"/>
<accession>A0A1B7P8A8</accession>
<organism evidence="1 2">
    <name type="scientific">Emergomyces africanus</name>
    <dbReference type="NCBI Taxonomy" id="1955775"/>
    <lineage>
        <taxon>Eukaryota</taxon>
        <taxon>Fungi</taxon>
        <taxon>Dikarya</taxon>
        <taxon>Ascomycota</taxon>
        <taxon>Pezizomycotina</taxon>
        <taxon>Eurotiomycetes</taxon>
        <taxon>Eurotiomycetidae</taxon>
        <taxon>Onygenales</taxon>
        <taxon>Ajellomycetaceae</taxon>
        <taxon>Emergomyces</taxon>
    </lineage>
</organism>
<reference evidence="1 2" key="1">
    <citation type="submission" date="2015-07" db="EMBL/GenBank/DDBJ databases">
        <title>Emmonsia species relationships and genome sequence.</title>
        <authorList>
            <person name="Cuomo C.A."/>
            <person name="Schwartz I.S."/>
            <person name="Kenyon C."/>
            <person name="de Hoog G.S."/>
            <person name="Govender N.P."/>
            <person name="Botha A."/>
            <person name="Moreno L."/>
            <person name="de Vries M."/>
            <person name="Munoz J.F."/>
            <person name="Stielow J.B."/>
        </authorList>
    </citation>
    <scope>NUCLEOTIDE SEQUENCE [LARGE SCALE GENOMIC DNA]</scope>
    <source>
        <strain evidence="1 2">CBS 136260</strain>
    </source>
</reference>
<protein>
    <submittedName>
        <fullName evidence="1">Uncharacterized protein</fullName>
    </submittedName>
</protein>
<dbReference type="InterPro" id="IPR009003">
    <property type="entry name" value="Peptidase_S1_PA"/>
</dbReference>
<dbReference type="Gene3D" id="2.40.10.10">
    <property type="entry name" value="Trypsin-like serine proteases"/>
    <property type="match status" value="1"/>
</dbReference>
<gene>
    <name evidence="1" type="ORF">ACJ72_00388</name>
</gene>
<dbReference type="InterPro" id="IPR043504">
    <property type="entry name" value="Peptidase_S1_PA_chymotrypsin"/>
</dbReference>
<dbReference type="Proteomes" id="UP000091918">
    <property type="component" value="Unassembled WGS sequence"/>
</dbReference>
<dbReference type="AlphaFoldDB" id="A0A1B7P8A8"/>
<evidence type="ECO:0000313" key="2">
    <source>
        <dbReference type="Proteomes" id="UP000091918"/>
    </source>
</evidence>
<dbReference type="EMBL" id="LGUA01000020">
    <property type="protein sequence ID" value="OAX85228.1"/>
    <property type="molecule type" value="Genomic_DNA"/>
</dbReference>
<keyword evidence="2" id="KW-1185">Reference proteome</keyword>
<evidence type="ECO:0000313" key="1">
    <source>
        <dbReference type="EMBL" id="OAX85228.1"/>
    </source>
</evidence>
<proteinExistence type="predicted"/>